<feature type="signal peptide" evidence="1">
    <location>
        <begin position="1"/>
        <end position="18"/>
    </location>
</feature>
<dbReference type="GeneID" id="30024217"/>
<gene>
    <name evidence="2" type="ORF">ISF_07925</name>
</gene>
<feature type="chain" id="PRO_5007890648" evidence="1">
    <location>
        <begin position="19"/>
        <end position="197"/>
    </location>
</feature>
<evidence type="ECO:0000256" key="1">
    <source>
        <dbReference type="SAM" id="SignalP"/>
    </source>
</evidence>
<dbReference type="Proteomes" id="UP000076744">
    <property type="component" value="Unassembled WGS sequence"/>
</dbReference>
<protein>
    <submittedName>
        <fullName evidence="2">Uncharacterized protein</fullName>
    </submittedName>
</protein>
<dbReference type="EMBL" id="AZHB01000025">
    <property type="protein sequence ID" value="OAA55414.1"/>
    <property type="molecule type" value="Genomic_DNA"/>
</dbReference>
<keyword evidence="1" id="KW-0732">Signal</keyword>
<sequence length="197" mass="18785">MKFHAAALLLAATARAAAVEASDFSDLDAFLANVPTSALRAAQSSIAAGVQPTTTAPTAADTSAAAALEAADDGLPSESEIDALIASAAAEFGSAQTPKNVPGAVAARDAATVTVDPEAAAAATEALKGLVAAVDAVKSMAAVTAASAATTATGGLVVDGRNSSSASATPTAVLTAAAPRHAVSGLAIAGMLAAYLL</sequence>
<keyword evidence="3" id="KW-1185">Reference proteome</keyword>
<dbReference type="OrthoDB" id="4870861at2759"/>
<proteinExistence type="predicted"/>
<dbReference type="AlphaFoldDB" id="A0A167ND25"/>
<evidence type="ECO:0000313" key="2">
    <source>
        <dbReference type="EMBL" id="OAA55414.1"/>
    </source>
</evidence>
<organism evidence="2 3">
    <name type="scientific">Cordyceps fumosorosea (strain ARSEF 2679)</name>
    <name type="common">Isaria fumosorosea</name>
    <dbReference type="NCBI Taxonomy" id="1081104"/>
    <lineage>
        <taxon>Eukaryota</taxon>
        <taxon>Fungi</taxon>
        <taxon>Dikarya</taxon>
        <taxon>Ascomycota</taxon>
        <taxon>Pezizomycotina</taxon>
        <taxon>Sordariomycetes</taxon>
        <taxon>Hypocreomycetidae</taxon>
        <taxon>Hypocreales</taxon>
        <taxon>Cordycipitaceae</taxon>
        <taxon>Cordyceps</taxon>
    </lineage>
</organism>
<accession>A0A167ND25</accession>
<dbReference type="RefSeq" id="XP_018701267.1">
    <property type="nucleotide sequence ID" value="XM_018851528.1"/>
</dbReference>
<name>A0A167ND25_CORFA</name>
<reference evidence="2 3" key="1">
    <citation type="journal article" date="2016" name="Genome Biol. Evol.">
        <title>Divergent and convergent evolution of fungal pathogenicity.</title>
        <authorList>
            <person name="Shang Y."/>
            <person name="Xiao G."/>
            <person name="Zheng P."/>
            <person name="Cen K."/>
            <person name="Zhan S."/>
            <person name="Wang C."/>
        </authorList>
    </citation>
    <scope>NUCLEOTIDE SEQUENCE [LARGE SCALE GENOMIC DNA]</scope>
    <source>
        <strain evidence="2 3">ARSEF 2679</strain>
    </source>
</reference>
<comment type="caution">
    <text evidence="2">The sequence shown here is derived from an EMBL/GenBank/DDBJ whole genome shotgun (WGS) entry which is preliminary data.</text>
</comment>
<evidence type="ECO:0000313" key="3">
    <source>
        <dbReference type="Proteomes" id="UP000076744"/>
    </source>
</evidence>